<organism evidence="2 3">
    <name type="scientific">Ophiocordyceps unilateralis</name>
    <name type="common">Zombie-ant fungus</name>
    <name type="synonym">Torrubia unilateralis</name>
    <dbReference type="NCBI Taxonomy" id="268505"/>
    <lineage>
        <taxon>Eukaryota</taxon>
        <taxon>Fungi</taxon>
        <taxon>Dikarya</taxon>
        <taxon>Ascomycota</taxon>
        <taxon>Pezizomycotina</taxon>
        <taxon>Sordariomycetes</taxon>
        <taxon>Hypocreomycetidae</taxon>
        <taxon>Hypocreales</taxon>
        <taxon>Ophiocordycipitaceae</taxon>
        <taxon>Ophiocordyceps</taxon>
    </lineage>
</organism>
<feature type="compositionally biased region" description="Polar residues" evidence="1">
    <location>
        <begin position="192"/>
        <end position="225"/>
    </location>
</feature>
<dbReference type="InterPro" id="IPR028322">
    <property type="entry name" value="PNRC-like_rgn"/>
</dbReference>
<dbReference type="GO" id="GO:0016071">
    <property type="term" value="P:mRNA metabolic process"/>
    <property type="evidence" value="ECO:0007669"/>
    <property type="project" value="UniProtKB-ARBA"/>
</dbReference>
<feature type="compositionally biased region" description="Low complexity" evidence="1">
    <location>
        <begin position="112"/>
        <end position="123"/>
    </location>
</feature>
<reference evidence="2 3" key="1">
    <citation type="journal article" date="2015" name="BMC Genomics">
        <title>Gene expression during zombie ant biting behavior reflects the complexity underlying fungal parasitic behavioral manipulation.</title>
        <authorList>
            <person name="de Bekker C."/>
            <person name="Ohm R.A."/>
            <person name="Loreto R.G."/>
            <person name="Sebastian A."/>
            <person name="Albert I."/>
            <person name="Merrow M."/>
            <person name="Brachmann A."/>
            <person name="Hughes D.P."/>
        </authorList>
    </citation>
    <scope>NUCLEOTIDE SEQUENCE [LARGE SCALE GENOMIC DNA]</scope>
    <source>
        <strain evidence="2 3">SC16a</strain>
    </source>
</reference>
<dbReference type="OrthoDB" id="2142961at2759"/>
<comment type="caution">
    <text evidence="2">The sequence shown here is derived from an EMBL/GenBank/DDBJ whole genome shotgun (WGS) entry which is preliminary data.</text>
</comment>
<evidence type="ECO:0000256" key="1">
    <source>
        <dbReference type="SAM" id="MobiDB-lite"/>
    </source>
</evidence>
<feature type="region of interest" description="Disordered" evidence="1">
    <location>
        <begin position="112"/>
        <end position="239"/>
    </location>
</feature>
<feature type="compositionally biased region" description="Basic and acidic residues" evidence="1">
    <location>
        <begin position="165"/>
        <end position="189"/>
    </location>
</feature>
<gene>
    <name evidence="2" type="ORF">XA68_12507</name>
</gene>
<feature type="region of interest" description="Disordered" evidence="1">
    <location>
        <begin position="264"/>
        <end position="289"/>
    </location>
</feature>
<accession>A0A2A9PEL0</accession>
<proteinExistence type="predicted"/>
<name>A0A2A9PEL0_OPHUN</name>
<evidence type="ECO:0000313" key="2">
    <source>
        <dbReference type="EMBL" id="PFH59330.1"/>
    </source>
</evidence>
<evidence type="ECO:0000313" key="3">
    <source>
        <dbReference type="Proteomes" id="UP000037136"/>
    </source>
</evidence>
<dbReference type="AlphaFoldDB" id="A0A2A9PEL0"/>
<dbReference type="Pfam" id="PF15365">
    <property type="entry name" value="PNRC"/>
    <property type="match status" value="1"/>
</dbReference>
<dbReference type="EMBL" id="LAZP02000208">
    <property type="protein sequence ID" value="PFH59330.1"/>
    <property type="molecule type" value="Genomic_DNA"/>
</dbReference>
<evidence type="ECO:0008006" key="4">
    <source>
        <dbReference type="Google" id="ProtNLM"/>
    </source>
</evidence>
<keyword evidence="3" id="KW-1185">Reference proteome</keyword>
<feature type="region of interest" description="Disordered" evidence="1">
    <location>
        <begin position="34"/>
        <end position="94"/>
    </location>
</feature>
<dbReference type="Proteomes" id="UP000037136">
    <property type="component" value="Unassembled WGS sequence"/>
</dbReference>
<reference evidence="2 3" key="2">
    <citation type="journal article" date="2017" name="Sci. Rep.">
        <title>Ant-infecting Ophiocordyceps genomes reveal a high diversity of potential behavioral manipulation genes and a possible major role for enterotoxins.</title>
        <authorList>
            <person name="de Bekker C."/>
            <person name="Ohm R.A."/>
            <person name="Evans H.C."/>
            <person name="Brachmann A."/>
            <person name="Hughes D.P."/>
        </authorList>
    </citation>
    <scope>NUCLEOTIDE SEQUENCE [LARGE SCALE GENOMIC DNA]</scope>
    <source>
        <strain evidence="2 3">SC16a</strain>
    </source>
</reference>
<feature type="region of interest" description="Disordered" evidence="1">
    <location>
        <begin position="304"/>
        <end position="344"/>
    </location>
</feature>
<protein>
    <recommendedName>
        <fullName evidence="4">Proteophosphoglycan 5</fullName>
    </recommendedName>
</protein>
<sequence length="358" mass="38741">MDSIPSHAMSMPAYRGPVSVHKAYASENDVAVLDEKRAAPQTPNKAAASSIMTDANSLRPASKQRGRKKNKNKNTQTSPDSMRHGGRQTPPYRPVYLKPAACAAFAGATFHASPAPSALPIPSFVTKTSSDTPALRDARDVVQEPSPPATDTDAPTPFRPSSAPRAHESPLDFMFRAHREEKKRNDKVRAASSGQNAHCRNVPSLQPLSQPDANSSPSFLSTPQTRPAPLKSLSNGLDISESDGVQGLAMGPAFSAPYQERIKAARSDSTRSHTQRIPEATVNDTASAEDPAEALKKFLFGTSNREQAARQGPVSTAFKHAHKPQLWKAETFPPEPSRSNDLQAMENDLRRILKIDLT</sequence>
<feature type="compositionally biased region" description="Basic residues" evidence="1">
    <location>
        <begin position="62"/>
        <end position="72"/>
    </location>
</feature>